<evidence type="ECO:0000313" key="5">
    <source>
        <dbReference type="Proteomes" id="UP000783742"/>
    </source>
</evidence>
<feature type="region of interest" description="Disordered" evidence="1">
    <location>
        <begin position="622"/>
        <end position="662"/>
    </location>
</feature>
<protein>
    <submittedName>
        <fullName evidence="4">DUF4815 domain-containing protein</fullName>
    </submittedName>
</protein>
<feature type="domain" description="PHR" evidence="2">
    <location>
        <begin position="798"/>
        <end position="893"/>
    </location>
</feature>
<gene>
    <name evidence="4" type="ORF">KQI68_06555</name>
</gene>
<dbReference type="Proteomes" id="UP000783742">
    <property type="component" value="Unassembled WGS sequence"/>
</dbReference>
<evidence type="ECO:0000259" key="2">
    <source>
        <dbReference type="Pfam" id="PF08005"/>
    </source>
</evidence>
<feature type="compositionally biased region" description="Polar residues" evidence="1">
    <location>
        <begin position="622"/>
        <end position="635"/>
    </location>
</feature>
<dbReference type="RefSeq" id="WP_216549330.1">
    <property type="nucleotide sequence ID" value="NZ_JAHLQO010000004.1"/>
</dbReference>
<comment type="caution">
    <text evidence="4">The sequence shown here is derived from an EMBL/GenBank/DDBJ whole genome shotgun (WGS) entry which is preliminary data.</text>
</comment>
<accession>A0ABS6FHI4</accession>
<feature type="compositionally biased region" description="Low complexity" evidence="1">
    <location>
        <begin position="647"/>
        <end position="662"/>
    </location>
</feature>
<dbReference type="Pfam" id="PF16075">
    <property type="entry name" value="DUF4815"/>
    <property type="match status" value="1"/>
</dbReference>
<evidence type="ECO:0000313" key="4">
    <source>
        <dbReference type="EMBL" id="MBU5669498.1"/>
    </source>
</evidence>
<evidence type="ECO:0000256" key="1">
    <source>
        <dbReference type="SAM" id="MobiDB-lite"/>
    </source>
</evidence>
<dbReference type="InterPro" id="IPR032096">
    <property type="entry name" value="DUF4815"/>
</dbReference>
<organism evidence="4 5">
    <name type="scientific">Peptoniphilus ovalis</name>
    <dbReference type="NCBI Taxonomy" id="2841503"/>
    <lineage>
        <taxon>Bacteria</taxon>
        <taxon>Bacillati</taxon>
        <taxon>Bacillota</taxon>
        <taxon>Tissierellia</taxon>
        <taxon>Tissierellales</taxon>
        <taxon>Peptoniphilaceae</taxon>
        <taxon>Peptoniphilus</taxon>
    </lineage>
</organism>
<dbReference type="Pfam" id="PF08005">
    <property type="entry name" value="PHR"/>
    <property type="match status" value="1"/>
</dbReference>
<dbReference type="EMBL" id="JAHLQO010000004">
    <property type="protein sequence ID" value="MBU5669498.1"/>
    <property type="molecule type" value="Genomic_DNA"/>
</dbReference>
<evidence type="ECO:0000259" key="3">
    <source>
        <dbReference type="Pfam" id="PF16075"/>
    </source>
</evidence>
<reference evidence="4 5" key="1">
    <citation type="submission" date="2021-06" db="EMBL/GenBank/DDBJ databases">
        <authorList>
            <person name="Sun Q."/>
            <person name="Li D."/>
        </authorList>
    </citation>
    <scope>NUCLEOTIDE SEQUENCE [LARGE SCALE GENOMIC DNA]</scope>
    <source>
        <strain evidence="4 5">MSJ-1</strain>
    </source>
</reference>
<sequence>MADKFENLDISQAPYYDTNLNNDYTQVLFRPGTPLQNRDLNEIQSTSKRIVKGVADCFLKDGDIKSGAQIIIESIEGSIEKDITITDGKIYINGIVRDFKSQKVRIKGKGLESVGVRLSTKAVKYTDDNRLVSPASGLPAFGLPSSDRLEETLILTANDDKATAIYLLQDGELVTNNKKEDDTMYNKLLALLARRTFDESGHYKVRGLELSQKAQQDENNLYLNLSIGKAYVNGWEIEKQTATTIPIPRAKATRSIVAEPKIYQSGNKKYALNNNPVSKIDRLISVIKVSTRLTRQGSVNGTDPIPSQYTPVAEVLSIKQSNTSTNYTKNVDYVLESDTIRWLNGGKQPDLGSTYEIEFNYNKTMIPSKDYKLTVDNGQYYVELLNGDTPVERSQMLIDYTFYLHYIASITLDEKGILRAVPGQSDTEDKIAPPDITDQAVLLLGYVHVAPVNDTLKIRNSRNIRSDMDRIQKMFERIEDMEVNQAITDLDKEALEGEDATQLKGIFTDGFLGFTKSDINHPKYNASIDVANNELTLGYKLNTNKLSIDKDNSKNYSAYNRIVTALGEEKAGDKQPFATRAHRINPYTVFPQTPSIDIYPRVDNWIETNNITLRENGGTTVSYNSIRDGNNSSPNREARRWYEWRQSGTTSSTTSSSYTTTDTSTKVTDSAIEYMRPIEIKVTGSRFFPRQDNIRVIFNDIPVDVTPESSTYKGSNGSLMADTNGVVKGKFTIPNNVRCGTVNVKIYAEEFPKLVGDTPFIANGTLKTTTTTYTTRTHTTYTTVYSTKWTEVYVDPVAQTFSVLTDQMLTSIGLYFASKDNKHDLRVQIRKCDNGYPSEEILSETVVGYNDIKISNDSSVQTLIKFDDPIYLKANEQYAVTVLSNSPTASIYVQELGKKDLITNKIVLENPYVPGMMFESSNAIAWSAKQDFNLKFDLYINDYTRKSTIYFNSIKGVEYDGIKLLADTSVPLDCTLKWEYSIDESKTWLPLAIENHVDLLKKINNVTVRAKMTTKGNVSPAIALDSLLLLGTLNSPSSTYVSRNIVTDAKYTSVKVIADVYAPSGAGVVFYYATDRDGNTWKKLTQNGDGKVKKVGGYIEYTYTANESSGVNNFRVRVDLTTNNPAVRPTVRRLKCIVK</sequence>
<name>A0ABS6FHI4_9FIRM</name>
<keyword evidence="5" id="KW-1185">Reference proteome</keyword>
<dbReference type="InterPro" id="IPR012983">
    <property type="entry name" value="PHR"/>
</dbReference>
<proteinExistence type="predicted"/>
<feature type="domain" description="DUF4815" evidence="3">
    <location>
        <begin position="17"/>
        <end position="612"/>
    </location>
</feature>